<evidence type="ECO:0000256" key="3">
    <source>
        <dbReference type="ARBA" id="ARBA00022737"/>
    </source>
</evidence>
<keyword evidence="3" id="KW-0677">Repeat</keyword>
<dbReference type="Pfam" id="PF00028">
    <property type="entry name" value="Cadherin"/>
    <property type="match status" value="19"/>
</dbReference>
<dbReference type="Proteomes" id="UP000076502">
    <property type="component" value="Unassembled WGS sequence"/>
</dbReference>
<feature type="domain" description="Cadherin" evidence="12">
    <location>
        <begin position="301"/>
        <end position="402"/>
    </location>
</feature>
<evidence type="ECO:0000256" key="1">
    <source>
        <dbReference type="ARBA" id="ARBA00004370"/>
    </source>
</evidence>
<dbReference type="EMBL" id="KQ435102">
    <property type="protein sequence ID" value="KZC14672.1"/>
    <property type="molecule type" value="Genomic_DNA"/>
</dbReference>
<dbReference type="InterPro" id="IPR027397">
    <property type="entry name" value="Catenin-bd_sf"/>
</dbReference>
<accession>A0A154PRZ0</accession>
<dbReference type="GO" id="GO:0005509">
    <property type="term" value="F:calcium ion binding"/>
    <property type="evidence" value="ECO:0007669"/>
    <property type="project" value="UniProtKB-UniRule"/>
</dbReference>
<dbReference type="PANTHER" id="PTHR24026:SF126">
    <property type="entry name" value="PROTOCADHERIN FAT 4"/>
    <property type="match status" value="1"/>
</dbReference>
<dbReference type="SMART" id="SM00112">
    <property type="entry name" value="CA"/>
    <property type="match status" value="22"/>
</dbReference>
<feature type="domain" description="Cadherin" evidence="12">
    <location>
        <begin position="2172"/>
        <end position="2355"/>
    </location>
</feature>
<dbReference type="FunFam" id="2.60.40.60:FF:000116">
    <property type="entry name" value="Dachsous cadherin-related 2"/>
    <property type="match status" value="2"/>
</dbReference>
<name>A0A154PRZ0_DUFNO</name>
<evidence type="ECO:0000313" key="13">
    <source>
        <dbReference type="EMBL" id="KZC14672.1"/>
    </source>
</evidence>
<proteinExistence type="predicted"/>
<keyword evidence="4 9" id="KW-0106">Calcium</keyword>
<keyword evidence="8" id="KW-0325">Glycoprotein</keyword>
<feature type="domain" description="Cadherin" evidence="12">
    <location>
        <begin position="2356"/>
        <end position="2464"/>
    </location>
</feature>
<feature type="domain" description="Cadherin" evidence="12">
    <location>
        <begin position="1237"/>
        <end position="1339"/>
    </location>
</feature>
<dbReference type="Gene3D" id="2.60.40.60">
    <property type="entry name" value="Cadherins"/>
    <property type="match status" value="21"/>
</dbReference>
<dbReference type="FunFam" id="2.60.40.60:FF:000140">
    <property type="entry name" value="Dachsous cadherin-related 1"/>
    <property type="match status" value="1"/>
</dbReference>
<dbReference type="GO" id="GO:0048729">
    <property type="term" value="P:tissue morphogenesis"/>
    <property type="evidence" value="ECO:0007669"/>
    <property type="project" value="UniProtKB-ARBA"/>
</dbReference>
<evidence type="ECO:0000313" key="14">
    <source>
        <dbReference type="Proteomes" id="UP000076502"/>
    </source>
</evidence>
<dbReference type="SUPFAM" id="SSF49313">
    <property type="entry name" value="Cadherin-like"/>
    <property type="match status" value="22"/>
</dbReference>
<feature type="region of interest" description="Disordered" evidence="10">
    <location>
        <begin position="3041"/>
        <end position="3092"/>
    </location>
</feature>
<feature type="region of interest" description="Disordered" evidence="10">
    <location>
        <begin position="2741"/>
        <end position="2762"/>
    </location>
</feature>
<feature type="domain" description="Cadherin" evidence="12">
    <location>
        <begin position="607"/>
        <end position="709"/>
    </location>
</feature>
<dbReference type="GO" id="GO:0005886">
    <property type="term" value="C:plasma membrane"/>
    <property type="evidence" value="ECO:0007669"/>
    <property type="project" value="UniProtKB-SubCell"/>
</dbReference>
<dbReference type="FunFam" id="2.60.40.60:FF:000015">
    <property type="entry name" value="FAT atypical cadherin 1"/>
    <property type="match status" value="2"/>
</dbReference>
<feature type="transmembrane region" description="Helical" evidence="11">
    <location>
        <begin position="2711"/>
        <end position="2733"/>
    </location>
</feature>
<gene>
    <name evidence="13" type="ORF">WN55_07084</name>
</gene>
<sequence length="3092" mass="333615">MGPTKLIPVIMAMVLERTPGIVLVTSKCVVGTSGGGGSGGERSPIPSATAALPTNGGRSCTGRPLRSVLAPTDTGRYVKCFGLSNGRRSFVTGRLDRANSAEEAEAKAKTRKRKEDAEEKAETFWLNSRLSPGRVQATDPDCGVNAMVNYTLAAGRVESEQLMVRSDTGDICGGLSTVAIVRVQVTDVNDNRPVFEPQKYNVTLKSDSPVQGPILRLVATDLDAGLFGQVAYRITNGNEAGVFHIDRNTGELQVARPSLLSRSSLHQLNVTATDAAGLKSIVDVEVRITVSSPGHRIASCEKPRYTLTVKETTPQNSLVGGVKEGTASSLSPGERPTRFYLAKEEPDLTMDPNTGMLRIRLPLDRETRDKYILSVEARNGVSAGYCQIELNVEDANDNPPIFLTSTVRISVPESHPLHTTLYVAHATDPDTTPTLPIRYVLGQNSNDLFGIDARSGELYLARRLDYETQQRHGLLIRALDGAGLSANLSLSVEVQDVNDNPPVFERNEYHVEVPEGAKLDSQILQVTAVDLDTGNNARLSYRLQGSSAFRISPNTGWIYLAQTLDRETLDRHALTVLATDNGSPAATASASVLVTVLDDNDNDPRFERDFYGFELLENLPSGTLVGSVSASDSDLGKNALLRYAVVQPNSSFAVDPDTGEISTREPLDRETKSVHELVLEARDQGTPSRAVRVPLKVTVLDVNDNSPEIVDPQGDVVSVREEQPPGTEVARVRALDTDLGENATVTYSILKDRDSDGYNVFTIDPITGMIRTKAVLDHEERNVYRVSVKATDAGRPPRHSVRALRVEVLALADNRPTFTSSSLTFNVREDASIGHAVGSVSGAGPAGRVAFTLDSLTPISEFPAFDVDRSSGQLVVAHSLDRENVSEYHLEIRALDTTSIGNPQSIAVSVKIVIEDANDNPPRWPQDPIPVRVSEKAVIGSTVYNLTATDLDSGLNGELRYGLVAEIPSKGSFAVDSLTGALTLTKPLDREERAEYTLILRASDRASPGERLASTVTARIIVLDQNDNDPVFVAPESTKVPVTPDLLPGATLVRVVAVDKDAGDNGRVSYVITSANEEARFSVGYESGIVSLERPMARSTELEITANDHGSPPRKSTLRLTLTLLASGQTNGPPRLLLANPVARVSEDLQVGAPILNVAGSIIVDQGNISFSIPSNVASDKFAVSPNGLVTLRGPLNREETSLYSVPILARSSKLLDISTLQVLVMDENDNSPEFRAGSCYTLAVPENQETAVIHTIAATDLDEGKNGEIYYSIVGGNIGAKFILDPVTGMLSMSHLDRETVSKYALTISAKDRGRPSLEARCNLTVIVLDVNDNAPAFAQNQYTESRPRGSLQNVEYPSFGLPSGFPYASSNYPTNYHPAKYAATISEDVAPDSSVMSVRATDPDQGVNGKITYSIAEETSWLFRVDNLTGVITTAGPLDRERRSSYNFVVVATDSGKYAAKSTSIPVEIRVSDVNDNTPVFAEFPFRARVSIGTQPEKNILRVVATDADEGLNGEIVYSFLHEQEKPKFRIHPSTGAVTAALSLSQDNGKTYHLEVLARDRGNPSKSARGLIELQVGDPADLSPVLKFQNETYEVAIQENSPAGTEVVQVTAVRSDGRRQHVSYSLGSGNDFGTFAIDEDTGMLRVNDPTRLDAELWTDMRVKPTEGQSEDGRTNSWARSLEGQLSKEEPRECSKHVLAVVARTTGSDPLEAYVKVVVGVSDVNDNPPVFTQTQYSATVLEGNVKGDFVVKLSASDADQGVNSRILYHIVDGNPDNAFTISPPYSGIVRTNIVLDREIREKYRLTIIATDQGNPQLTGTAALSVRVIDINDNQPTFPEHSIISVSEGTAVGTVLTTVTANDVDSSPALTYRFGNVTNPGPFSIDRYGGKVVLRRRLDAETRSEYSLQVMASDGIHEAITNLIVRVTDLNDNTPRLQQSAYITTLPGDRHALSCCPCSKLELTPRQDKARKREANREKEKERRKEGRQRWRRKVDDRGGGVGTDEKLAARTAKGSVNEGTEGGRETHEKERQRRQGVRLTAVWRGGYGEKRRIANASHINKREDTVCEAAEKPPSLQPPAEITGFEDSRNLLKIHRPAPNGAFGWAVEGRIVYFAISEQGRRVNPVIIKIVLRCPETAEYTFWKEEGINEEKGESSANFGAAEGRGDLQEILTVNATDDDLTEENSRVRYYLLKATKGFSVHPVTGVLTVNRTAIPRPLPKEVELAVVAEDYGKPPASSVCSIVVRLSSLKSTLPGKEYKITVKENSSRGTILMRLSDVDLLDGSIVAGDDSGTFEASRGELILSKVLDRETKDRYVLRLGSKNQNMTTGSLAGDEPITVIVTVEDANDNYPRFLEELHQVSIKENAARGTVVAILQAKDDDLAGSAAANLLYEITSGNDAGLFRVEKTTGAVLVNATLDCDLEPEIYNLVVMACDSDPVSPLCALTRLRIRLEDVNDNSPKFPVSEYLEFVGENEPIGTTVFSARASDLDRGIFGSLNYSIVSAAATGFSDIDDSWKLFAVDGKSGTVTTRAVFDYELRNRYAFTLRATDTGGRAAAVRVRVEIESRDEFYPQFTERMYRFGIRSGARILPGTVIGHVTATDRDKGPDGRVVYQLTSQHPYFKLNRTTGSLIVKQKLIHIDMDVEESSRLVVSASSGRQGSLSNMTVVEITLMDDNDINEARGATALATPNDVGGSNMAVAASGGLADWALGLLIALLLLVVAFGAVFLYLHLRNRRHKKPGTKPGLNGESNATASNSYVDPSAFDTIPIRSVAGVGSAGNGGSGNGNGGGGAASCQFAPPKYDEIPPYGTSGQSGQQQTTSELSGSDQSGSSGRGSAEDDGEDEEIRMINEGQQTGDSASDLSVHNTQEYLARLGIVDPPAGTPRRPPEALPLDSLHLFEDEAATEADIATLIYGKIGESGRPMSGLEVPGGPSMNGSLSSIVHSEEELTGSYNWDYLLDWGPHYQPLAHVFSEIARLKDDAASVQSGNSGSSGKTKSVHKAPPPPLLTSVAPRSLAAPALARGILPRSPISHDASTFPSAALSPSFSPSLSPLATRSPSISPLVPPATQRSSQSANRGIPVTDAELRI</sequence>
<keyword evidence="6 11" id="KW-1133">Transmembrane helix</keyword>
<feature type="compositionally biased region" description="Low complexity" evidence="10">
    <location>
        <begin position="2812"/>
        <end position="2838"/>
    </location>
</feature>
<evidence type="ECO:0000256" key="10">
    <source>
        <dbReference type="SAM" id="MobiDB-lite"/>
    </source>
</evidence>
<keyword evidence="2 11" id="KW-0812">Transmembrane</keyword>
<dbReference type="InterPro" id="IPR015919">
    <property type="entry name" value="Cadherin-like_sf"/>
</dbReference>
<dbReference type="STRING" id="178035.A0A154PRZ0"/>
<evidence type="ECO:0000256" key="9">
    <source>
        <dbReference type="PROSITE-ProRule" id="PRU00043"/>
    </source>
</evidence>
<feature type="domain" description="Cadherin" evidence="12">
    <location>
        <begin position="1591"/>
        <end position="1732"/>
    </location>
</feature>
<dbReference type="GO" id="GO:0009887">
    <property type="term" value="P:animal organ morphogenesis"/>
    <property type="evidence" value="ECO:0007669"/>
    <property type="project" value="UniProtKB-ARBA"/>
</dbReference>
<feature type="region of interest" description="Disordered" evidence="10">
    <location>
        <begin position="2986"/>
        <end position="3014"/>
    </location>
</feature>
<dbReference type="FunFam" id="2.60.40.60:FF:000080">
    <property type="entry name" value="FAT atypical cadherin 1"/>
    <property type="match status" value="1"/>
</dbReference>
<dbReference type="OrthoDB" id="6252479at2759"/>
<organism evidence="13 14">
    <name type="scientific">Dufourea novaeangliae</name>
    <name type="common">Sweat bee</name>
    <dbReference type="NCBI Taxonomy" id="178035"/>
    <lineage>
        <taxon>Eukaryota</taxon>
        <taxon>Metazoa</taxon>
        <taxon>Ecdysozoa</taxon>
        <taxon>Arthropoda</taxon>
        <taxon>Hexapoda</taxon>
        <taxon>Insecta</taxon>
        <taxon>Pterygota</taxon>
        <taxon>Neoptera</taxon>
        <taxon>Endopterygota</taxon>
        <taxon>Hymenoptera</taxon>
        <taxon>Apocrita</taxon>
        <taxon>Aculeata</taxon>
        <taxon>Apoidea</taxon>
        <taxon>Anthophila</taxon>
        <taxon>Halictidae</taxon>
        <taxon>Rophitinae</taxon>
        <taxon>Dufourea</taxon>
    </lineage>
</organism>
<dbReference type="PROSITE" id="PS00232">
    <property type="entry name" value="CADHERIN_1"/>
    <property type="match status" value="10"/>
</dbReference>
<feature type="compositionally biased region" description="Polar residues" evidence="10">
    <location>
        <begin position="2751"/>
        <end position="2762"/>
    </location>
</feature>
<feature type="compositionally biased region" description="Basic and acidic residues" evidence="10">
    <location>
        <begin position="1966"/>
        <end position="2009"/>
    </location>
</feature>
<feature type="region of interest" description="Disordered" evidence="10">
    <location>
        <begin position="32"/>
        <end position="58"/>
    </location>
</feature>
<dbReference type="GO" id="GO:0048731">
    <property type="term" value="P:system development"/>
    <property type="evidence" value="ECO:0007669"/>
    <property type="project" value="UniProtKB-ARBA"/>
</dbReference>
<feature type="domain" description="Cadherin" evidence="12">
    <location>
        <begin position="711"/>
        <end position="818"/>
    </location>
</feature>
<dbReference type="GO" id="GO:0007163">
    <property type="term" value="P:establishment or maintenance of cell polarity"/>
    <property type="evidence" value="ECO:0007669"/>
    <property type="project" value="UniProtKB-ARBA"/>
</dbReference>
<dbReference type="FunFam" id="2.60.40.60:FF:000035">
    <property type="entry name" value="Protocadherin Fat 3"/>
    <property type="match status" value="1"/>
</dbReference>
<keyword evidence="7 11" id="KW-0472">Membrane</keyword>
<protein>
    <submittedName>
        <fullName evidence="13">Protein dachsous</fullName>
    </submittedName>
</protein>
<evidence type="ECO:0000256" key="8">
    <source>
        <dbReference type="ARBA" id="ARBA00023180"/>
    </source>
</evidence>
<dbReference type="CDD" id="cd11304">
    <property type="entry name" value="Cadherin_repeat"/>
    <property type="match status" value="22"/>
</dbReference>
<feature type="domain" description="Cadherin" evidence="12">
    <location>
        <begin position="819"/>
        <end position="924"/>
    </location>
</feature>
<feature type="compositionally biased region" description="Low complexity" evidence="10">
    <location>
        <begin position="3041"/>
        <end position="3059"/>
    </location>
</feature>
<feature type="region of interest" description="Disordered" evidence="10">
    <location>
        <begin position="1966"/>
        <end position="2036"/>
    </location>
</feature>
<feature type="domain" description="Cadherin" evidence="12">
    <location>
        <begin position="505"/>
        <end position="606"/>
    </location>
</feature>
<evidence type="ECO:0000256" key="6">
    <source>
        <dbReference type="ARBA" id="ARBA00022989"/>
    </source>
</evidence>
<evidence type="ECO:0000256" key="4">
    <source>
        <dbReference type="ARBA" id="ARBA00022837"/>
    </source>
</evidence>
<evidence type="ECO:0000256" key="7">
    <source>
        <dbReference type="ARBA" id="ARBA00023136"/>
    </source>
</evidence>
<feature type="domain" description="Cadherin" evidence="12">
    <location>
        <begin position="925"/>
        <end position="1032"/>
    </location>
</feature>
<feature type="domain" description="Cadherin" evidence="12">
    <location>
        <begin position="1484"/>
        <end position="1588"/>
    </location>
</feature>
<feature type="domain" description="Cadherin" evidence="12">
    <location>
        <begin position="403"/>
        <end position="504"/>
    </location>
</feature>
<dbReference type="InterPro" id="IPR002126">
    <property type="entry name" value="Cadherin-like_dom"/>
</dbReference>
<feature type="domain" description="Cadherin" evidence="12">
    <location>
        <begin position="1838"/>
        <end position="1937"/>
    </location>
</feature>
<dbReference type="PANTHER" id="PTHR24026">
    <property type="entry name" value="FAT ATYPICAL CADHERIN-RELATED"/>
    <property type="match status" value="1"/>
</dbReference>
<feature type="region of interest" description="Disordered" evidence="10">
    <location>
        <begin position="2789"/>
        <end position="2845"/>
    </location>
</feature>
<dbReference type="Gene3D" id="4.10.900.10">
    <property type="entry name" value="TCF3-CBD (Catenin binding domain)"/>
    <property type="match status" value="1"/>
</dbReference>
<dbReference type="FunFam" id="2.60.40.60:FF:000081">
    <property type="entry name" value="protocadherin Fat 4"/>
    <property type="match status" value="1"/>
</dbReference>
<evidence type="ECO:0000256" key="5">
    <source>
        <dbReference type="ARBA" id="ARBA00022889"/>
    </source>
</evidence>
<feature type="domain" description="Cadherin" evidence="12">
    <location>
        <begin position="1733"/>
        <end position="1838"/>
    </location>
</feature>
<feature type="compositionally biased region" description="Basic and acidic residues" evidence="10">
    <location>
        <begin position="2022"/>
        <end position="2034"/>
    </location>
</feature>
<comment type="subcellular location">
    <subcellularLocation>
        <location evidence="1">Membrane</location>
    </subcellularLocation>
</comment>
<keyword evidence="14" id="KW-1185">Reference proteome</keyword>
<evidence type="ECO:0000256" key="2">
    <source>
        <dbReference type="ARBA" id="ARBA00022692"/>
    </source>
</evidence>
<dbReference type="PROSITE" id="PS50268">
    <property type="entry name" value="CADHERIN_2"/>
    <property type="match status" value="20"/>
</dbReference>
<keyword evidence="5" id="KW-0130">Cell adhesion</keyword>
<dbReference type="InterPro" id="IPR020894">
    <property type="entry name" value="Cadherin_CS"/>
</dbReference>
<reference evidence="13 14" key="1">
    <citation type="submission" date="2015-07" db="EMBL/GenBank/DDBJ databases">
        <title>The genome of Dufourea novaeangliae.</title>
        <authorList>
            <person name="Pan H."/>
            <person name="Kapheim K."/>
        </authorList>
    </citation>
    <scope>NUCLEOTIDE SEQUENCE [LARGE SCALE GENOMIC DNA]</scope>
    <source>
        <strain evidence="13">0120121106</strain>
        <tissue evidence="13">Whole body</tissue>
    </source>
</reference>
<feature type="domain" description="Cadherin" evidence="12">
    <location>
        <begin position="2465"/>
        <end position="2576"/>
    </location>
</feature>
<dbReference type="FunFam" id="2.60.40.60:FF:000020">
    <property type="entry name" value="Dachsous cadherin-related 1b"/>
    <property type="match status" value="4"/>
</dbReference>
<evidence type="ECO:0000256" key="11">
    <source>
        <dbReference type="SAM" id="Phobius"/>
    </source>
</evidence>
<feature type="domain" description="Cadherin" evidence="12">
    <location>
        <begin position="196"/>
        <end position="305"/>
    </location>
</feature>
<dbReference type="GO" id="GO:0007156">
    <property type="term" value="P:homophilic cell adhesion via plasma membrane adhesion molecules"/>
    <property type="evidence" value="ECO:0007669"/>
    <property type="project" value="InterPro"/>
</dbReference>
<feature type="domain" description="Cadherin" evidence="12">
    <location>
        <begin position="166"/>
        <end position="195"/>
    </location>
</feature>
<dbReference type="FunFam" id="2.60.40.60:FF:000106">
    <property type="entry name" value="FAT atypical cadherin 4"/>
    <property type="match status" value="1"/>
</dbReference>
<feature type="domain" description="Cadherin" evidence="12">
    <location>
        <begin position="1034"/>
        <end position="1235"/>
    </location>
</feature>
<dbReference type="GO" id="GO:0060429">
    <property type="term" value="P:epithelium development"/>
    <property type="evidence" value="ECO:0007669"/>
    <property type="project" value="UniProtKB-ARBA"/>
</dbReference>
<feature type="domain" description="Cadherin" evidence="12">
    <location>
        <begin position="1379"/>
        <end position="1483"/>
    </location>
</feature>
<feature type="domain" description="Cadherin" evidence="12">
    <location>
        <begin position="2593"/>
        <end position="2694"/>
    </location>
</feature>
<evidence type="ECO:0000259" key="12">
    <source>
        <dbReference type="PROSITE" id="PS50268"/>
    </source>
</evidence>
<dbReference type="PRINTS" id="PR00205">
    <property type="entry name" value="CADHERIN"/>
</dbReference>